<dbReference type="NCBIfam" id="NF008087">
    <property type="entry name" value="PRK10826.1"/>
    <property type="match status" value="1"/>
</dbReference>
<dbReference type="InterPro" id="IPR023198">
    <property type="entry name" value="PGP-like_dom2"/>
</dbReference>
<dbReference type="PRINTS" id="PR00413">
    <property type="entry name" value="HADHALOGNASE"/>
</dbReference>
<dbReference type="Proteomes" id="UP000245370">
    <property type="component" value="Unassembled WGS sequence"/>
</dbReference>
<evidence type="ECO:0000313" key="2">
    <source>
        <dbReference type="Proteomes" id="UP000245370"/>
    </source>
</evidence>
<protein>
    <submittedName>
        <fullName evidence="1">Hexitol phosphatase HxpB</fullName>
    </submittedName>
</protein>
<dbReference type="Gene3D" id="3.40.50.1000">
    <property type="entry name" value="HAD superfamily/HAD-like"/>
    <property type="match status" value="1"/>
</dbReference>
<dbReference type="NCBIfam" id="TIGR01509">
    <property type="entry name" value="HAD-SF-IA-v3"/>
    <property type="match status" value="1"/>
</dbReference>
<dbReference type="RefSeq" id="WP_109359652.1">
    <property type="nucleotide sequence ID" value="NZ_QFRJ01000007.1"/>
</dbReference>
<reference evidence="1 2" key="2">
    <citation type="submission" date="2018-05" db="EMBL/GenBank/DDBJ databases">
        <authorList>
            <person name="Lanie J.A."/>
            <person name="Ng W.-L."/>
            <person name="Kazmierczak K.M."/>
            <person name="Andrzejewski T.M."/>
            <person name="Davidsen T.M."/>
            <person name="Wayne K.J."/>
            <person name="Tettelin H."/>
            <person name="Glass J.I."/>
            <person name="Rusch D."/>
            <person name="Podicherti R."/>
            <person name="Tsui H.-C.T."/>
            <person name="Winkler M.E."/>
        </authorList>
    </citation>
    <scope>NUCLEOTIDE SEQUENCE [LARGE SCALE GENOMIC DNA]</scope>
    <source>
        <strain evidence="1 2">C305</strain>
    </source>
</reference>
<dbReference type="PANTHER" id="PTHR18901:SF38">
    <property type="entry name" value="PSEUDOURIDINE-5'-PHOSPHATASE"/>
    <property type="match status" value="1"/>
</dbReference>
<dbReference type="SFLD" id="SFLDG01129">
    <property type="entry name" value="C1.5:_HAD__Beta-PGM__Phosphata"/>
    <property type="match status" value="1"/>
</dbReference>
<reference evidence="1 2" key="1">
    <citation type="submission" date="2018-05" db="EMBL/GenBank/DDBJ databases">
        <title>Brumimicrobium oceani sp. nov., isolated from coastal sediment.</title>
        <authorList>
            <person name="Kou Y."/>
        </authorList>
    </citation>
    <scope>NUCLEOTIDE SEQUENCE [LARGE SCALE GENOMIC DNA]</scope>
    <source>
        <strain evidence="1 2">C305</strain>
    </source>
</reference>
<dbReference type="Gene3D" id="1.10.150.240">
    <property type="entry name" value="Putative phosphatase, domain 2"/>
    <property type="match status" value="1"/>
</dbReference>
<gene>
    <name evidence="1" type="ORF">DIT68_09940</name>
</gene>
<dbReference type="CDD" id="cd07505">
    <property type="entry name" value="HAD_BPGM-like"/>
    <property type="match status" value="1"/>
</dbReference>
<dbReference type="InterPro" id="IPR041492">
    <property type="entry name" value="HAD_2"/>
</dbReference>
<dbReference type="SFLD" id="SFLDG01135">
    <property type="entry name" value="C1.5.6:_HAD__Beta-PGM__Phospha"/>
    <property type="match status" value="1"/>
</dbReference>
<dbReference type="InterPro" id="IPR023214">
    <property type="entry name" value="HAD_sf"/>
</dbReference>
<dbReference type="EMBL" id="QFRJ01000007">
    <property type="protein sequence ID" value="PWH85249.1"/>
    <property type="molecule type" value="Genomic_DNA"/>
</dbReference>
<sequence length="221" mass="24486">MMDFKNIDTVIFDMDGVLIDSEPLWKAAEIKVFASIGIDFMAVGGEKTVGLRIDEVIDYWFEKYPWKNKTKAQVVDEIMNEMVNGIKAHGQPMKGVVEILEFFKSKGMKIGLASSSFQILIDTSLEKLGITHFFDATLSAQNCTYGKPHPEVYIETAKLLKSEPQNCLVIEDSLNGVIAGKAAKMNVVAVPDGTHEITEQLKVADLQVDNLGELLNVFITV</sequence>
<dbReference type="OrthoDB" id="9797743at2"/>
<proteinExistence type="predicted"/>
<dbReference type="SFLD" id="SFLDS00003">
    <property type="entry name" value="Haloacid_Dehalogenase"/>
    <property type="match status" value="1"/>
</dbReference>
<dbReference type="SUPFAM" id="SSF56784">
    <property type="entry name" value="HAD-like"/>
    <property type="match status" value="1"/>
</dbReference>
<evidence type="ECO:0000313" key="1">
    <source>
        <dbReference type="EMBL" id="PWH85249.1"/>
    </source>
</evidence>
<dbReference type="AlphaFoldDB" id="A0A2U2XBR7"/>
<organism evidence="1 2">
    <name type="scientific">Brumimicrobium oceani</name>
    <dbReference type="NCBI Taxonomy" id="2100725"/>
    <lineage>
        <taxon>Bacteria</taxon>
        <taxon>Pseudomonadati</taxon>
        <taxon>Bacteroidota</taxon>
        <taxon>Flavobacteriia</taxon>
        <taxon>Flavobacteriales</taxon>
        <taxon>Crocinitomicaceae</taxon>
        <taxon>Brumimicrobium</taxon>
    </lineage>
</organism>
<accession>A0A2U2XBR7</accession>
<dbReference type="PANTHER" id="PTHR18901">
    <property type="entry name" value="2-DEOXYGLUCOSE-6-PHOSPHATE PHOSPHATASE 2"/>
    <property type="match status" value="1"/>
</dbReference>
<dbReference type="InterPro" id="IPR006439">
    <property type="entry name" value="HAD-SF_hydro_IA"/>
</dbReference>
<dbReference type="Pfam" id="PF13419">
    <property type="entry name" value="HAD_2"/>
    <property type="match status" value="1"/>
</dbReference>
<keyword evidence="2" id="KW-1185">Reference proteome</keyword>
<name>A0A2U2XBR7_9FLAO</name>
<comment type="caution">
    <text evidence="1">The sequence shown here is derived from an EMBL/GenBank/DDBJ whole genome shotgun (WGS) entry which is preliminary data.</text>
</comment>
<dbReference type="InterPro" id="IPR036412">
    <property type="entry name" value="HAD-like_sf"/>
</dbReference>